<evidence type="ECO:0000256" key="1">
    <source>
        <dbReference type="SAM" id="SignalP"/>
    </source>
</evidence>
<dbReference type="AlphaFoldDB" id="A0A2M9WPB7"/>
<proteinExistence type="predicted"/>
<feature type="signal peptide" evidence="1">
    <location>
        <begin position="1"/>
        <end position="23"/>
    </location>
</feature>
<evidence type="ECO:0000313" key="3">
    <source>
        <dbReference type="EMBL" id="MYN53193.1"/>
    </source>
</evidence>
<evidence type="ECO:0000313" key="2">
    <source>
        <dbReference type="EMBL" id="MDT9609610.1"/>
    </source>
</evidence>
<evidence type="ECO:0000313" key="6">
    <source>
        <dbReference type="Proteomes" id="UP000460132"/>
    </source>
</evidence>
<comment type="caution">
    <text evidence="4">The sequence shown here is derived from an EMBL/GenBank/DDBJ whole genome shotgun (WGS) entry which is preliminary data.</text>
</comment>
<dbReference type="Proteomes" id="UP000231914">
    <property type="component" value="Unassembled WGS sequence"/>
</dbReference>
<dbReference type="Proteomes" id="UP001253287">
    <property type="component" value="Unassembled WGS sequence"/>
</dbReference>
<accession>A0A2M9WPB7</accession>
<organism evidence="4 5">
    <name type="scientific">Lactobacillus crispatus</name>
    <dbReference type="NCBI Taxonomy" id="47770"/>
    <lineage>
        <taxon>Bacteria</taxon>
        <taxon>Bacillati</taxon>
        <taxon>Bacillota</taxon>
        <taxon>Bacilli</taxon>
        <taxon>Lactobacillales</taxon>
        <taxon>Lactobacillaceae</taxon>
        <taxon>Lactobacillus</taxon>
    </lineage>
</organism>
<reference evidence="3 6" key="2">
    <citation type="submission" date="2020-01" db="EMBL/GenBank/DDBJ databases">
        <title>Vaginal microbiome of pregnant Indian women: Insights into the genome of dominants Lactobacillus species.</title>
        <authorList>
            <person name="Das B."/>
            <person name="Mehta O."/>
            <person name="Ghosh T.S."/>
            <person name="Kothidar A."/>
            <person name="Gowtham M.R."/>
            <person name="Mitra R."/>
            <person name="Kshetrapal P."/>
            <person name="Wadhwa N."/>
            <person name="Thiruvengadam R."/>
            <person name="Nair G.B."/>
            <person name="Bhatnagar S."/>
            <person name="Pore S."/>
        </authorList>
    </citation>
    <scope>NUCLEOTIDE SEQUENCE [LARGE SCALE GENOMIC DNA]</scope>
    <source>
        <strain evidence="3 6">Indica2</strain>
    </source>
</reference>
<sequence>MKTKNLFTSLAAAVMLSAGLAGAGVSAAEPVHAATTQTQKGIGLQFRSVSATVNSDKPVLLTLKSDNQSFEKTDSTYTKGQAVNVYYSVDVTVTSPSGQKQSITLYCIKIGSQTEAPVFIPSTEVTTSAKIPTREDWMKQRENDVKTVQDAFNKVTTKYIVITPKSKKGAKIYYAYKKSAKAKKVYFKTTKKKIKYGKKLKAVSPSEKVYQPIVKVGKKKYVYIGKKRYLNWSNVKIVSAKYTSLQLSDELKDMLVEN</sequence>
<reference evidence="4 5" key="1">
    <citation type="submission" date="2016-10" db="EMBL/GenBank/DDBJ databases">
        <title>WGS of isloates from the oral cavity of healthy individuals.</title>
        <authorList>
            <person name="Sharma S."/>
            <person name="Pal V.K."/>
            <person name="Patil P.B."/>
            <person name="Korpole S."/>
            <person name="Grover V."/>
        </authorList>
    </citation>
    <scope>NUCLEOTIDE SEQUENCE [LARGE SCALE GENOMIC DNA]</scope>
    <source>
        <strain evidence="4 5">DISK12</strain>
    </source>
</reference>
<dbReference type="EMBL" id="JAVTXN010000022">
    <property type="protein sequence ID" value="MDT9609610.1"/>
    <property type="molecule type" value="Genomic_DNA"/>
</dbReference>
<dbReference type="EMBL" id="WWFF01000003">
    <property type="protein sequence ID" value="MYN53193.1"/>
    <property type="molecule type" value="Genomic_DNA"/>
</dbReference>
<reference evidence="2" key="3">
    <citation type="submission" date="2023-08" db="EMBL/GenBank/DDBJ databases">
        <title>Lactobacillus from the Female Urinary Tract.</title>
        <authorList>
            <person name="Stegman N."/>
            <person name="Jackson B."/>
            <person name="Steiling M."/>
            <person name="Sedano C."/>
            <person name="Wolfe A."/>
            <person name="Putonti C."/>
        </authorList>
    </citation>
    <scope>NUCLEOTIDE SEQUENCE</scope>
    <source>
        <strain evidence="2">UMB5661</strain>
    </source>
</reference>
<dbReference type="RefSeq" id="WP_100732542.1">
    <property type="nucleotide sequence ID" value="NZ_JAGSXU010000001.1"/>
</dbReference>
<keyword evidence="1" id="KW-0732">Signal</keyword>
<dbReference type="Proteomes" id="UP000460132">
    <property type="component" value="Unassembled WGS sequence"/>
</dbReference>
<name>A0A2M9WPB7_9LACO</name>
<evidence type="ECO:0000313" key="5">
    <source>
        <dbReference type="Proteomes" id="UP000231914"/>
    </source>
</evidence>
<evidence type="ECO:0000313" key="4">
    <source>
        <dbReference type="EMBL" id="PJZ17269.1"/>
    </source>
</evidence>
<dbReference type="EMBL" id="MKXG01000023">
    <property type="protein sequence ID" value="PJZ17269.1"/>
    <property type="molecule type" value="Genomic_DNA"/>
</dbReference>
<feature type="chain" id="PRO_5042697827" evidence="1">
    <location>
        <begin position="24"/>
        <end position="258"/>
    </location>
</feature>
<gene>
    <name evidence="4" type="ORF">BHU41_06030</name>
    <name evidence="3" type="ORF">GTK63_02435</name>
    <name evidence="2" type="ORF">RON39_05635</name>
</gene>
<protein>
    <submittedName>
        <fullName evidence="2">DUF4148 domain-containing protein</fullName>
    </submittedName>
</protein>